<dbReference type="RefSeq" id="WP_037232627.1">
    <property type="nucleotide sequence ID" value="NZ_JAEMUK010000006.1"/>
</dbReference>
<comment type="caution">
    <text evidence="3">The sequence shown here is derived from an EMBL/GenBank/DDBJ whole genome shotgun (WGS) entry which is preliminary data.</text>
</comment>
<accession>A0A8I1GGG6</accession>
<keyword evidence="4" id="KW-1185">Reference proteome</keyword>
<organism evidence="3 4">
    <name type="scientific">Rhodomicrobium udaipurense</name>
    <dbReference type="NCBI Taxonomy" id="1202716"/>
    <lineage>
        <taxon>Bacteria</taxon>
        <taxon>Pseudomonadati</taxon>
        <taxon>Pseudomonadota</taxon>
        <taxon>Alphaproteobacteria</taxon>
        <taxon>Hyphomicrobiales</taxon>
        <taxon>Hyphomicrobiaceae</taxon>
        <taxon>Rhodomicrobium</taxon>
    </lineage>
</organism>
<dbReference type="EMBL" id="JAEMUK010000006">
    <property type="protein sequence ID" value="MBJ7542467.1"/>
    <property type="molecule type" value="Genomic_DNA"/>
</dbReference>
<gene>
    <name evidence="3" type="ORF">JDN41_02730</name>
</gene>
<reference evidence="3 4" key="1">
    <citation type="submission" date="2020-12" db="EMBL/GenBank/DDBJ databases">
        <title>Revised draft genomes of Rhodomicrobium vannielii ATCC 17100 and Rhodomicrobium udaipurense JA643.</title>
        <authorList>
            <person name="Conners E.M."/>
            <person name="Davenport E.J."/>
            <person name="Bose A."/>
        </authorList>
    </citation>
    <scope>NUCLEOTIDE SEQUENCE [LARGE SCALE GENOMIC DNA]</scope>
    <source>
        <strain evidence="3 4">JA643</strain>
    </source>
</reference>
<dbReference type="AlphaFoldDB" id="A0A8I1GGG6"/>
<feature type="transmembrane region" description="Helical" evidence="2">
    <location>
        <begin position="159"/>
        <end position="180"/>
    </location>
</feature>
<sequence>MCIDELNGERVIDRSGDIDQRPPDEIGLSSSSVVPYRRAALASVAAIDVQREAVPLREAGGQASSAAAATAERLQAEIDAAYAKAADRLSALSDSIAAHEKKCVAPSLDAEMREARLARQTMLIENGPELAERVREEKSRLADLDAFKAKHRITREPHYAASPVLGLGVLCALILTEAVVNGVLFAGTSEQGVFGGWLEALVLAIANAGAAFLIGYFALPQLNRRSFVAKAGAGVFVLAGVAAIFAINLFGAHYRDYRERAFADSMTRVEASRPPPKAAAPLGTAKQTLVALPAKPITETKEAALHPAGSKSAEADALRRLVENPFRIEGFSSVFLLVIGLCAALIAAADGYKFDDPIPGYGRRHRSYRQARAATAAMLRRAMHRAGGGATAAFQALDRKLDRHAAALADLSSRHDAWAAERRRLQADLDRAARRAEAEIESLERVSRRTARGGFMYALTSKPLPSLEVERGKFLETQEKKLKASQKAVQKEKDESFRFLDAAADGFETILAEAVRTSFEGARQSTQVANAGAAAC</sequence>
<name>A0A8I1GGG6_9HYPH</name>
<evidence type="ECO:0000256" key="2">
    <source>
        <dbReference type="SAM" id="Phobius"/>
    </source>
</evidence>
<evidence type="ECO:0000313" key="3">
    <source>
        <dbReference type="EMBL" id="MBJ7542467.1"/>
    </source>
</evidence>
<dbReference type="Proteomes" id="UP000623250">
    <property type="component" value="Unassembled WGS sequence"/>
</dbReference>
<proteinExistence type="predicted"/>
<keyword evidence="2" id="KW-0472">Membrane</keyword>
<feature type="transmembrane region" description="Helical" evidence="2">
    <location>
        <begin position="231"/>
        <end position="250"/>
    </location>
</feature>
<protein>
    <submittedName>
        <fullName evidence="3">Uncharacterized protein</fullName>
    </submittedName>
</protein>
<feature type="coiled-coil region" evidence="1">
    <location>
        <begin position="408"/>
        <end position="449"/>
    </location>
</feature>
<evidence type="ECO:0000313" key="4">
    <source>
        <dbReference type="Proteomes" id="UP000623250"/>
    </source>
</evidence>
<keyword evidence="2" id="KW-0812">Transmembrane</keyword>
<keyword evidence="1" id="KW-0175">Coiled coil</keyword>
<feature type="transmembrane region" description="Helical" evidence="2">
    <location>
        <begin position="200"/>
        <end position="219"/>
    </location>
</feature>
<keyword evidence="2" id="KW-1133">Transmembrane helix</keyword>
<evidence type="ECO:0000256" key="1">
    <source>
        <dbReference type="SAM" id="Coils"/>
    </source>
</evidence>